<feature type="domain" description="DUF1468" evidence="2">
    <location>
        <begin position="28"/>
        <end position="169"/>
    </location>
</feature>
<organism evidence="3 4">
    <name type="scientific">Propylenella binzhouense</name>
    <dbReference type="NCBI Taxonomy" id="2555902"/>
    <lineage>
        <taxon>Bacteria</taxon>
        <taxon>Pseudomonadati</taxon>
        <taxon>Pseudomonadota</taxon>
        <taxon>Alphaproteobacteria</taxon>
        <taxon>Hyphomicrobiales</taxon>
        <taxon>Propylenellaceae</taxon>
        <taxon>Propylenella</taxon>
    </lineage>
</organism>
<dbReference type="Pfam" id="PF07331">
    <property type="entry name" value="TctB"/>
    <property type="match status" value="1"/>
</dbReference>
<feature type="transmembrane region" description="Helical" evidence="1">
    <location>
        <begin position="62"/>
        <end position="83"/>
    </location>
</feature>
<dbReference type="EMBL" id="SPKJ01000128">
    <property type="protein sequence ID" value="MYZ50149.1"/>
    <property type="molecule type" value="Genomic_DNA"/>
</dbReference>
<dbReference type="Proteomes" id="UP000773614">
    <property type="component" value="Unassembled WGS sequence"/>
</dbReference>
<feature type="transmembrane region" description="Helical" evidence="1">
    <location>
        <begin position="104"/>
        <end position="137"/>
    </location>
</feature>
<evidence type="ECO:0000313" key="4">
    <source>
        <dbReference type="Proteomes" id="UP000773614"/>
    </source>
</evidence>
<keyword evidence="1" id="KW-1133">Transmembrane helix</keyword>
<keyword evidence="4" id="KW-1185">Reference proteome</keyword>
<dbReference type="AlphaFoldDB" id="A0A964WVK7"/>
<accession>A0A964WVK7</accession>
<feature type="transmembrane region" description="Helical" evidence="1">
    <location>
        <begin position="143"/>
        <end position="163"/>
    </location>
</feature>
<protein>
    <submittedName>
        <fullName evidence="3">Tripartite tricarboxylate transporter TctB family protein</fullName>
    </submittedName>
</protein>
<dbReference type="InterPro" id="IPR009936">
    <property type="entry name" value="DUF1468"/>
</dbReference>
<evidence type="ECO:0000313" key="3">
    <source>
        <dbReference type="EMBL" id="MYZ50149.1"/>
    </source>
</evidence>
<feature type="transmembrane region" description="Helical" evidence="1">
    <location>
        <begin position="25"/>
        <end position="42"/>
    </location>
</feature>
<comment type="caution">
    <text evidence="3">The sequence shown here is derived from an EMBL/GenBank/DDBJ whole genome shotgun (WGS) entry which is preliminary data.</text>
</comment>
<evidence type="ECO:0000256" key="1">
    <source>
        <dbReference type="SAM" id="Phobius"/>
    </source>
</evidence>
<gene>
    <name evidence="3" type="ORF">E4O86_20800</name>
</gene>
<keyword evidence="1" id="KW-0812">Transmembrane</keyword>
<name>A0A964WVK7_9HYPH</name>
<keyword evidence="1" id="KW-0472">Membrane</keyword>
<sequence>MANAASRRMAGGGGASFAPHRFDRSDLAVAAVLLAICAVLYWDTTRWPAVPETLAQNAPPTTFPRLLIGSVAIMALMLPFERVMKERNGGSLLIGGQARARPIVFVTAAVITLAVYGLPILGALPVMIATSVLLPLLWGERRYLPILLFGVGLPIAVTLLFALGLKVNLGFGWAGALFR</sequence>
<reference evidence="3" key="1">
    <citation type="submission" date="2019-03" db="EMBL/GenBank/DDBJ databases">
        <title>Afifella sp. nov., isolated from activated sludge.</title>
        <authorList>
            <person name="Li Q."/>
            <person name="Liu Y."/>
        </authorList>
    </citation>
    <scope>NUCLEOTIDE SEQUENCE</scope>
    <source>
        <strain evidence="3">L72</strain>
    </source>
</reference>
<evidence type="ECO:0000259" key="2">
    <source>
        <dbReference type="Pfam" id="PF07331"/>
    </source>
</evidence>
<proteinExistence type="predicted"/>